<dbReference type="PANTHER" id="PTHR30547">
    <property type="entry name" value="UNCHARACTERIZED PROTEIN YHCG-RELATED"/>
    <property type="match status" value="1"/>
</dbReference>
<dbReference type="Proteomes" id="UP000007997">
    <property type="component" value="Chromosome"/>
</dbReference>
<dbReference type="KEGG" id="rph:RSA_02015"/>
<evidence type="ECO:0000313" key="2">
    <source>
        <dbReference type="EMBL" id="AFB25997.1"/>
    </source>
</evidence>
<dbReference type="Gene3D" id="3.40.1350.10">
    <property type="match status" value="1"/>
</dbReference>
<dbReference type="InterPro" id="IPR053148">
    <property type="entry name" value="PD-DEXK-like_domain"/>
</dbReference>
<dbReference type="InterPro" id="IPR009362">
    <property type="entry name" value="YhcG_C"/>
</dbReference>
<sequence>MIDNIKNFLLELGQGFAFVGNQYHIELEGEDYYLDLVFYHIKLKCYVCFIELKTGKFKPEYAGTLNFYLNLMERTIKDNSDNPTIGLILCEEKQGITVEYAIEGIQKPIGVSQFKLTATLPKKLEKFLPTPQDLAKLKSE</sequence>
<reference evidence="3" key="1">
    <citation type="submission" date="2012-02" db="EMBL/GenBank/DDBJ databases">
        <title>Complete genome sequence of Rickettsia philipii strain 364D.</title>
        <authorList>
            <person name="Johnson S.L."/>
            <person name="Munk A.C."/>
            <person name="Han S."/>
            <person name="Bruce D.C."/>
            <person name="Dasch G.A."/>
        </authorList>
    </citation>
    <scope>NUCLEOTIDE SEQUENCE [LARGE SCALE GENOMIC DNA]</scope>
    <source>
        <strain evidence="3">364D</strain>
    </source>
</reference>
<evidence type="ECO:0000259" key="1">
    <source>
        <dbReference type="Pfam" id="PF06250"/>
    </source>
</evidence>
<gene>
    <name evidence="2" type="ordered locus">RSA_02015</name>
</gene>
<dbReference type="GO" id="GO:0003676">
    <property type="term" value="F:nucleic acid binding"/>
    <property type="evidence" value="ECO:0007669"/>
    <property type="project" value="InterPro"/>
</dbReference>
<protein>
    <recommendedName>
        <fullName evidence="1">YhcG PDDEXK nuclease domain-containing protein</fullName>
    </recommendedName>
</protein>
<name>H6PT00_RICP3</name>
<organism evidence="2 3">
    <name type="scientific">Rickettsia philipii (strain 364D)</name>
    <dbReference type="NCBI Taxonomy" id="481009"/>
    <lineage>
        <taxon>Bacteria</taxon>
        <taxon>Pseudomonadati</taxon>
        <taxon>Pseudomonadota</taxon>
        <taxon>Alphaproteobacteria</taxon>
        <taxon>Rickettsiales</taxon>
        <taxon>Rickettsiaceae</taxon>
        <taxon>Rickettsieae</taxon>
        <taxon>Rickettsia</taxon>
        <taxon>spotted fever group</taxon>
    </lineage>
</organism>
<feature type="domain" description="YhcG PDDEXK nuclease" evidence="1">
    <location>
        <begin position="1"/>
        <end position="128"/>
    </location>
</feature>
<accession>H6PT00</accession>
<dbReference type="InterPro" id="IPR011856">
    <property type="entry name" value="tRNA_endonuc-like_dom_sf"/>
</dbReference>
<dbReference type="AlphaFoldDB" id="H6PT00"/>
<dbReference type="PANTHER" id="PTHR30547:SF5">
    <property type="entry name" value="NUCLEASE YHCG-RELATED"/>
    <property type="match status" value="1"/>
</dbReference>
<dbReference type="EMBL" id="CP003308">
    <property type="protein sequence ID" value="AFB25997.1"/>
    <property type="molecule type" value="Genomic_DNA"/>
</dbReference>
<proteinExistence type="predicted"/>
<keyword evidence="3" id="KW-1185">Reference proteome</keyword>
<dbReference type="Pfam" id="PF06250">
    <property type="entry name" value="YhcG_C"/>
    <property type="match status" value="1"/>
</dbReference>
<dbReference type="HOGENOM" id="CLU_046640_3_2_5"/>
<evidence type="ECO:0000313" key="3">
    <source>
        <dbReference type="Proteomes" id="UP000007997"/>
    </source>
</evidence>